<keyword evidence="1" id="KW-0732">Signal</keyword>
<dbReference type="Pfam" id="PF19515">
    <property type="entry name" value="DUF6048"/>
    <property type="match status" value="1"/>
</dbReference>
<dbReference type="RefSeq" id="WP_200465761.1">
    <property type="nucleotide sequence ID" value="NZ_JAENRR010000036.1"/>
</dbReference>
<feature type="chain" id="PRO_5046148552" description="Outer membrane protein beta-barrel domain-containing protein" evidence="1">
    <location>
        <begin position="20"/>
        <end position="229"/>
    </location>
</feature>
<reference evidence="2 3" key="1">
    <citation type="submission" date="2021-01" db="EMBL/GenBank/DDBJ databases">
        <title>Carboxyliciviraga sp.nov., isolated from coastal sediments.</title>
        <authorList>
            <person name="Lu D."/>
            <person name="Zhang T."/>
        </authorList>
    </citation>
    <scope>NUCLEOTIDE SEQUENCE [LARGE SCALE GENOMIC DNA]</scope>
    <source>
        <strain evidence="2 3">N1Y132</strain>
    </source>
</reference>
<keyword evidence="3" id="KW-1185">Reference proteome</keyword>
<evidence type="ECO:0000313" key="2">
    <source>
        <dbReference type="EMBL" id="MBK3518534.1"/>
    </source>
</evidence>
<evidence type="ECO:0000256" key="1">
    <source>
        <dbReference type="SAM" id="SignalP"/>
    </source>
</evidence>
<gene>
    <name evidence="2" type="ORF">JIV24_14410</name>
</gene>
<protein>
    <recommendedName>
        <fullName evidence="4">Outer membrane protein beta-barrel domain-containing protein</fullName>
    </recommendedName>
</protein>
<dbReference type="Proteomes" id="UP000605676">
    <property type="component" value="Unassembled WGS sequence"/>
</dbReference>
<dbReference type="EMBL" id="JAENRR010000036">
    <property type="protein sequence ID" value="MBK3518534.1"/>
    <property type="molecule type" value="Genomic_DNA"/>
</dbReference>
<organism evidence="2 3">
    <name type="scientific">Carboxylicivirga marina</name>
    <dbReference type="NCBI Taxonomy" id="2800988"/>
    <lineage>
        <taxon>Bacteria</taxon>
        <taxon>Pseudomonadati</taxon>
        <taxon>Bacteroidota</taxon>
        <taxon>Bacteroidia</taxon>
        <taxon>Marinilabiliales</taxon>
        <taxon>Marinilabiliaceae</taxon>
        <taxon>Carboxylicivirga</taxon>
    </lineage>
</organism>
<name>A0ABS1HLH4_9BACT</name>
<dbReference type="InterPro" id="IPR046111">
    <property type="entry name" value="DUF6048"/>
</dbReference>
<accession>A0ABS1HLH4</accession>
<comment type="caution">
    <text evidence="2">The sequence shown here is derived from an EMBL/GenBank/DDBJ whole genome shotgun (WGS) entry which is preliminary data.</text>
</comment>
<sequence length="229" mass="26033">MSKYILSLSLLLLPIVLVAQQQEEPLSKEEKKLANRGNPGISFGIDLAPFITHLFANERFGVEANARYTINRKWQVVSELGYENVDLDTDEMTYTSNGSFIRAGIDYNIFKVEELGNNDNILLGFRYGAAIQEHSCPRYTIKEEYWGDTNGSLGSSTVGSHWGEFVFGLRSEILKNFYMGWSVRFKTIINVGKDNAQEPYSIPGYGSRDRSSNMGFTYTLEYQIPFKKK</sequence>
<evidence type="ECO:0000313" key="3">
    <source>
        <dbReference type="Proteomes" id="UP000605676"/>
    </source>
</evidence>
<evidence type="ECO:0008006" key="4">
    <source>
        <dbReference type="Google" id="ProtNLM"/>
    </source>
</evidence>
<proteinExistence type="predicted"/>
<feature type="signal peptide" evidence="1">
    <location>
        <begin position="1"/>
        <end position="19"/>
    </location>
</feature>